<evidence type="ECO:0000313" key="1">
    <source>
        <dbReference type="EMBL" id="CAG8779563.1"/>
    </source>
</evidence>
<dbReference type="Proteomes" id="UP000789405">
    <property type="component" value="Unassembled WGS sequence"/>
</dbReference>
<dbReference type="AlphaFoldDB" id="A0A9N9JI03"/>
<sequence>MEDFLVSYTPTSTINIVTALYKRVETNKWTGDKEKEIKNFVKVLENALDIVSIDDEERLRVLHEFGTGNTLKSRVLKQIMVYSSEEVAPP</sequence>
<gene>
    <name evidence="1" type="ORF">DERYTH_LOCUS19483</name>
</gene>
<proteinExistence type="predicted"/>
<name>A0A9N9JI03_9GLOM</name>
<dbReference type="OrthoDB" id="2422091at2759"/>
<evidence type="ECO:0000313" key="2">
    <source>
        <dbReference type="Proteomes" id="UP000789405"/>
    </source>
</evidence>
<keyword evidence="2" id="KW-1185">Reference proteome</keyword>
<dbReference type="EMBL" id="CAJVPY010021433">
    <property type="protein sequence ID" value="CAG8779563.1"/>
    <property type="molecule type" value="Genomic_DNA"/>
</dbReference>
<accession>A0A9N9JI03</accession>
<organism evidence="1 2">
    <name type="scientific">Dentiscutata erythropus</name>
    <dbReference type="NCBI Taxonomy" id="1348616"/>
    <lineage>
        <taxon>Eukaryota</taxon>
        <taxon>Fungi</taxon>
        <taxon>Fungi incertae sedis</taxon>
        <taxon>Mucoromycota</taxon>
        <taxon>Glomeromycotina</taxon>
        <taxon>Glomeromycetes</taxon>
        <taxon>Diversisporales</taxon>
        <taxon>Gigasporaceae</taxon>
        <taxon>Dentiscutata</taxon>
    </lineage>
</organism>
<reference evidence="1" key="1">
    <citation type="submission" date="2021-06" db="EMBL/GenBank/DDBJ databases">
        <authorList>
            <person name="Kallberg Y."/>
            <person name="Tangrot J."/>
            <person name="Rosling A."/>
        </authorList>
    </citation>
    <scope>NUCLEOTIDE SEQUENCE</scope>
    <source>
        <strain evidence="1">MA453B</strain>
    </source>
</reference>
<comment type="caution">
    <text evidence="1">The sequence shown here is derived from an EMBL/GenBank/DDBJ whole genome shotgun (WGS) entry which is preliminary data.</text>
</comment>
<protein>
    <submittedName>
        <fullName evidence="1">7731_t:CDS:1</fullName>
    </submittedName>
</protein>